<name>A0A8X6SNB5_TRICX</name>
<dbReference type="AlphaFoldDB" id="A0A8X6SNB5"/>
<evidence type="ECO:0000313" key="2">
    <source>
        <dbReference type="Proteomes" id="UP000887159"/>
    </source>
</evidence>
<accession>A0A8X6SNB5</accession>
<evidence type="ECO:0000313" key="1">
    <source>
        <dbReference type="EMBL" id="GFY12147.1"/>
    </source>
</evidence>
<dbReference type="EMBL" id="BMAU01021310">
    <property type="protein sequence ID" value="GFY12147.1"/>
    <property type="molecule type" value="Genomic_DNA"/>
</dbReference>
<protein>
    <submittedName>
        <fullName evidence="1">Uncharacterized protein</fullName>
    </submittedName>
</protein>
<proteinExistence type="predicted"/>
<keyword evidence="2" id="KW-1185">Reference proteome</keyword>
<comment type="caution">
    <text evidence="1">The sequence shown here is derived from an EMBL/GenBank/DDBJ whole genome shotgun (WGS) entry which is preliminary data.</text>
</comment>
<reference evidence="1" key="1">
    <citation type="submission" date="2020-08" db="EMBL/GenBank/DDBJ databases">
        <title>Multicomponent nature underlies the extraordinary mechanical properties of spider dragline silk.</title>
        <authorList>
            <person name="Kono N."/>
            <person name="Nakamura H."/>
            <person name="Mori M."/>
            <person name="Yoshida Y."/>
            <person name="Ohtoshi R."/>
            <person name="Malay A.D."/>
            <person name="Moran D.A.P."/>
            <person name="Tomita M."/>
            <person name="Numata K."/>
            <person name="Arakawa K."/>
        </authorList>
    </citation>
    <scope>NUCLEOTIDE SEQUENCE</scope>
</reference>
<dbReference type="Proteomes" id="UP000887159">
    <property type="component" value="Unassembled WGS sequence"/>
</dbReference>
<organism evidence="1 2">
    <name type="scientific">Trichonephila clavipes</name>
    <name type="common">Golden silk orbweaver</name>
    <name type="synonym">Nephila clavipes</name>
    <dbReference type="NCBI Taxonomy" id="2585209"/>
    <lineage>
        <taxon>Eukaryota</taxon>
        <taxon>Metazoa</taxon>
        <taxon>Ecdysozoa</taxon>
        <taxon>Arthropoda</taxon>
        <taxon>Chelicerata</taxon>
        <taxon>Arachnida</taxon>
        <taxon>Araneae</taxon>
        <taxon>Araneomorphae</taxon>
        <taxon>Entelegynae</taxon>
        <taxon>Araneoidea</taxon>
        <taxon>Nephilidae</taxon>
        <taxon>Trichonephila</taxon>
    </lineage>
</organism>
<sequence length="111" mass="13053">MQGRKCRSCERWCRENEQKRISRRENILLKSCTATGFEITKSSGVPDSGAAWNFLRFGRFLACHVSSRQLQTFKRYGFQLKERAFRSPNSFCEPRRSPCTFEHLFESATFQ</sequence>
<gene>
    <name evidence="1" type="ORF">TNCV_3097011</name>
</gene>